<organism evidence="1 2">
    <name type="scientific">Triparma retinervis</name>
    <dbReference type="NCBI Taxonomy" id="2557542"/>
    <lineage>
        <taxon>Eukaryota</taxon>
        <taxon>Sar</taxon>
        <taxon>Stramenopiles</taxon>
        <taxon>Ochrophyta</taxon>
        <taxon>Bolidophyceae</taxon>
        <taxon>Parmales</taxon>
        <taxon>Triparmaceae</taxon>
        <taxon>Triparma</taxon>
    </lineage>
</organism>
<accession>A0A9W7DX90</accession>
<dbReference type="OrthoDB" id="10597536at2759"/>
<evidence type="ECO:0000313" key="1">
    <source>
        <dbReference type="EMBL" id="GMH54028.1"/>
    </source>
</evidence>
<dbReference type="Proteomes" id="UP001165082">
    <property type="component" value="Unassembled WGS sequence"/>
</dbReference>
<evidence type="ECO:0000313" key="2">
    <source>
        <dbReference type="Proteomes" id="UP001165082"/>
    </source>
</evidence>
<dbReference type="AlphaFoldDB" id="A0A9W7DX90"/>
<feature type="non-terminal residue" evidence="1">
    <location>
        <position position="1"/>
    </location>
</feature>
<sequence>KRGRKRRGGSSDEEEIIDHQTAFENLVRGGTSTLGVGTRLPLHVHTGSLGRRGVYRYFRSLYLSSCPPTNREVREAVGTWLVTADCAAGIVKALVRHGRGVDVRGLVCEVLRRASVGDGGGIRGTVEGLWNEGEGRIVVECLKGKVGAEGYAHKWIKGCMGIDLGRAVWEGVREAVRRERQGREGEGWEWGKGERVYKRNEIVLW</sequence>
<dbReference type="EMBL" id="BRXZ01004702">
    <property type="protein sequence ID" value="GMH54028.1"/>
    <property type="molecule type" value="Genomic_DNA"/>
</dbReference>
<proteinExistence type="predicted"/>
<gene>
    <name evidence="1" type="ORF">TrRE_jg1193</name>
</gene>
<protein>
    <submittedName>
        <fullName evidence="1">Uncharacterized protein</fullName>
    </submittedName>
</protein>
<comment type="caution">
    <text evidence="1">The sequence shown here is derived from an EMBL/GenBank/DDBJ whole genome shotgun (WGS) entry which is preliminary data.</text>
</comment>
<reference evidence="1" key="1">
    <citation type="submission" date="2022-07" db="EMBL/GenBank/DDBJ databases">
        <title>Genome analysis of Parmales, a sister group of diatoms, reveals the evolutionary specialization of diatoms from phago-mixotrophs to photoautotrophs.</title>
        <authorList>
            <person name="Ban H."/>
            <person name="Sato S."/>
            <person name="Yoshikawa S."/>
            <person name="Kazumasa Y."/>
            <person name="Nakamura Y."/>
            <person name="Ichinomiya M."/>
            <person name="Saitoh K."/>
            <person name="Sato N."/>
            <person name="Blanc-Mathieu R."/>
            <person name="Endo H."/>
            <person name="Kuwata A."/>
            <person name="Ogata H."/>
        </authorList>
    </citation>
    <scope>NUCLEOTIDE SEQUENCE</scope>
</reference>
<keyword evidence="2" id="KW-1185">Reference proteome</keyword>
<name>A0A9W7DX90_9STRA</name>